<dbReference type="GO" id="GO:0051225">
    <property type="term" value="P:spindle assembly"/>
    <property type="evidence" value="ECO:0007669"/>
    <property type="project" value="InterPro"/>
</dbReference>
<comment type="caution">
    <text evidence="1">The sequence shown here is derived from an EMBL/GenBank/DDBJ whole genome shotgun (WGS) entry which is preliminary data.</text>
</comment>
<keyword evidence="2" id="KW-1185">Reference proteome</keyword>
<reference evidence="1 2" key="1">
    <citation type="journal article" date="2018" name="Front. Plant Sci.">
        <title>Red Clover (Trifolium pratense) and Zigzag Clover (T. medium) - A Picture of Genomic Similarities and Differences.</title>
        <authorList>
            <person name="Dluhosova J."/>
            <person name="Istvanek J."/>
            <person name="Nedelnik J."/>
            <person name="Repkova J."/>
        </authorList>
    </citation>
    <scope>NUCLEOTIDE SEQUENCE [LARGE SCALE GENOMIC DNA]</scope>
    <source>
        <strain evidence="2">cv. 10/8</strain>
        <tissue evidence="1">Leaf</tissue>
    </source>
</reference>
<dbReference type="Pfam" id="PF14817">
    <property type="entry name" value="HAUS5"/>
    <property type="match status" value="1"/>
</dbReference>
<dbReference type="GO" id="GO:0070652">
    <property type="term" value="C:HAUS complex"/>
    <property type="evidence" value="ECO:0007669"/>
    <property type="project" value="InterPro"/>
</dbReference>
<proteinExistence type="predicted"/>
<evidence type="ECO:0000313" key="2">
    <source>
        <dbReference type="Proteomes" id="UP000265520"/>
    </source>
</evidence>
<protein>
    <submittedName>
        <fullName evidence="1">Putative IMP dehydrogenase/GMP reductase</fullName>
    </submittedName>
</protein>
<dbReference type="PANTHER" id="PTHR34968:SF1">
    <property type="entry name" value="AUGMIN SUBUNIT 5"/>
    <property type="match status" value="1"/>
</dbReference>
<evidence type="ECO:0000313" key="1">
    <source>
        <dbReference type="EMBL" id="MCH96382.1"/>
    </source>
</evidence>
<organism evidence="1 2">
    <name type="scientific">Trifolium medium</name>
    <dbReference type="NCBI Taxonomy" id="97028"/>
    <lineage>
        <taxon>Eukaryota</taxon>
        <taxon>Viridiplantae</taxon>
        <taxon>Streptophyta</taxon>
        <taxon>Embryophyta</taxon>
        <taxon>Tracheophyta</taxon>
        <taxon>Spermatophyta</taxon>
        <taxon>Magnoliopsida</taxon>
        <taxon>eudicotyledons</taxon>
        <taxon>Gunneridae</taxon>
        <taxon>Pentapetalae</taxon>
        <taxon>rosids</taxon>
        <taxon>fabids</taxon>
        <taxon>Fabales</taxon>
        <taxon>Fabaceae</taxon>
        <taxon>Papilionoideae</taxon>
        <taxon>50 kb inversion clade</taxon>
        <taxon>NPAAA clade</taxon>
        <taxon>Hologalegina</taxon>
        <taxon>IRL clade</taxon>
        <taxon>Trifolieae</taxon>
        <taxon>Trifolium</taxon>
    </lineage>
</organism>
<dbReference type="AlphaFoldDB" id="A0A392N9N7"/>
<dbReference type="GO" id="GO:0005876">
    <property type="term" value="C:spindle microtubule"/>
    <property type="evidence" value="ECO:0007669"/>
    <property type="project" value="InterPro"/>
</dbReference>
<dbReference type="EMBL" id="LXQA010032192">
    <property type="protein sequence ID" value="MCH96382.1"/>
    <property type="molecule type" value="Genomic_DNA"/>
</dbReference>
<name>A0A392N9N7_9FABA</name>
<dbReference type="InterPro" id="IPR044706">
    <property type="entry name" value="AUG5_plant"/>
</dbReference>
<sequence>MVFISLMLQDAASFWSQQPSTAKEYALTTIIPACSAVVETSNSAKDLIEKEVSAFYRSPDNSLYMLPSSPQGDSAPMNLPQPSVVGTAVSFLYG</sequence>
<dbReference type="PANTHER" id="PTHR34968">
    <property type="entry name" value="AUGMIN SUBUNIT 5"/>
    <property type="match status" value="1"/>
</dbReference>
<dbReference type="Proteomes" id="UP000265520">
    <property type="component" value="Unassembled WGS sequence"/>
</dbReference>
<accession>A0A392N9N7</accession>
<dbReference type="InterPro" id="IPR029131">
    <property type="entry name" value="HAUS5"/>
</dbReference>
<feature type="non-terminal residue" evidence="1">
    <location>
        <position position="94"/>
    </location>
</feature>